<dbReference type="RefSeq" id="XP_064667218.1">
    <property type="nucleotide sequence ID" value="XM_064812056.1"/>
</dbReference>
<feature type="non-terminal residue" evidence="8">
    <location>
        <position position="188"/>
    </location>
</feature>
<keyword evidence="2" id="KW-0862">Zinc</keyword>
<evidence type="ECO:0000256" key="2">
    <source>
        <dbReference type="ARBA" id="ARBA00022833"/>
    </source>
</evidence>
<accession>A0AAN6T9D5</accession>
<keyword evidence="9" id="KW-1185">Reference proteome</keyword>
<evidence type="ECO:0000259" key="7">
    <source>
        <dbReference type="PROSITE" id="PS50048"/>
    </source>
</evidence>
<reference evidence="8" key="2">
    <citation type="submission" date="2023-05" db="EMBL/GenBank/DDBJ databases">
        <authorList>
            <consortium name="Lawrence Berkeley National Laboratory"/>
            <person name="Steindorff A."/>
            <person name="Hensen N."/>
            <person name="Bonometti L."/>
            <person name="Westerberg I."/>
            <person name="Brannstrom I.O."/>
            <person name="Guillou S."/>
            <person name="Cros-Aarteil S."/>
            <person name="Calhoun S."/>
            <person name="Haridas S."/>
            <person name="Kuo A."/>
            <person name="Mondo S."/>
            <person name="Pangilinan J."/>
            <person name="Riley R."/>
            <person name="Labutti K."/>
            <person name="Andreopoulos B."/>
            <person name="Lipzen A."/>
            <person name="Chen C."/>
            <person name="Yanf M."/>
            <person name="Daum C."/>
            <person name="Ng V."/>
            <person name="Clum A."/>
            <person name="Ohm R."/>
            <person name="Martin F."/>
            <person name="Silar P."/>
            <person name="Natvig D."/>
            <person name="Lalanne C."/>
            <person name="Gautier V."/>
            <person name="Ament-Velasquez S.L."/>
            <person name="Kruys A."/>
            <person name="Hutchinson M.I."/>
            <person name="Powell A.J."/>
            <person name="Barry K."/>
            <person name="Miller A.N."/>
            <person name="Grigoriev I.V."/>
            <person name="Debuchy R."/>
            <person name="Gladieux P."/>
            <person name="Thoren M.H."/>
            <person name="Johannesson H."/>
        </authorList>
    </citation>
    <scope>NUCLEOTIDE SEQUENCE</scope>
    <source>
        <strain evidence="8">CBS 508.74</strain>
    </source>
</reference>
<evidence type="ECO:0000256" key="1">
    <source>
        <dbReference type="ARBA" id="ARBA00022723"/>
    </source>
</evidence>
<dbReference type="AlphaFoldDB" id="A0AAN6T9D5"/>
<organism evidence="8 9">
    <name type="scientific">Canariomyces notabilis</name>
    <dbReference type="NCBI Taxonomy" id="2074819"/>
    <lineage>
        <taxon>Eukaryota</taxon>
        <taxon>Fungi</taxon>
        <taxon>Dikarya</taxon>
        <taxon>Ascomycota</taxon>
        <taxon>Pezizomycotina</taxon>
        <taxon>Sordariomycetes</taxon>
        <taxon>Sordariomycetidae</taxon>
        <taxon>Sordariales</taxon>
        <taxon>Chaetomiaceae</taxon>
        <taxon>Canariomyces</taxon>
    </lineage>
</organism>
<evidence type="ECO:0000256" key="3">
    <source>
        <dbReference type="ARBA" id="ARBA00023015"/>
    </source>
</evidence>
<evidence type="ECO:0000313" key="8">
    <source>
        <dbReference type="EMBL" id="KAK4109648.1"/>
    </source>
</evidence>
<dbReference type="GO" id="GO:0000981">
    <property type="term" value="F:DNA-binding transcription factor activity, RNA polymerase II-specific"/>
    <property type="evidence" value="ECO:0007669"/>
    <property type="project" value="InterPro"/>
</dbReference>
<evidence type="ECO:0000313" key="9">
    <source>
        <dbReference type="Proteomes" id="UP001302812"/>
    </source>
</evidence>
<dbReference type="PROSITE" id="PS00463">
    <property type="entry name" value="ZN2_CY6_FUNGAL_1"/>
    <property type="match status" value="1"/>
</dbReference>
<dbReference type="GO" id="GO:0003677">
    <property type="term" value="F:DNA binding"/>
    <property type="evidence" value="ECO:0007669"/>
    <property type="project" value="UniProtKB-KW"/>
</dbReference>
<dbReference type="InterPro" id="IPR036864">
    <property type="entry name" value="Zn2-C6_fun-type_DNA-bd_sf"/>
</dbReference>
<keyword evidence="6" id="KW-0539">Nucleus</keyword>
<feature type="domain" description="Zn(2)-C6 fungal-type" evidence="7">
    <location>
        <begin position="21"/>
        <end position="49"/>
    </location>
</feature>
<dbReference type="SUPFAM" id="SSF57701">
    <property type="entry name" value="Zn2/Cys6 DNA-binding domain"/>
    <property type="match status" value="1"/>
</dbReference>
<proteinExistence type="predicted"/>
<keyword evidence="5" id="KW-0804">Transcription</keyword>
<evidence type="ECO:0000256" key="6">
    <source>
        <dbReference type="ARBA" id="ARBA00023242"/>
    </source>
</evidence>
<dbReference type="GO" id="GO:0008270">
    <property type="term" value="F:zinc ion binding"/>
    <property type="evidence" value="ECO:0007669"/>
    <property type="project" value="InterPro"/>
</dbReference>
<dbReference type="GeneID" id="89936181"/>
<evidence type="ECO:0000256" key="4">
    <source>
        <dbReference type="ARBA" id="ARBA00023125"/>
    </source>
</evidence>
<evidence type="ECO:0000256" key="5">
    <source>
        <dbReference type="ARBA" id="ARBA00023163"/>
    </source>
</evidence>
<sequence length="188" mass="21023">MELDHPTREPKRAFHAKVRTGCLTCKARRVKCDEAKPHCQRCVKSGRKCDGYRSTIRSSPPASALSPAGLFETASERRSFYYFQTHACHSLGGPFNSSFWARGVLLAAVHYRPIRHLLALQQCNQSIRQLAALSQPGAHPSGIQSAETVYNMLTASLLFVYFACVRGRIPEAIQHVLYAVKILHEADR</sequence>
<dbReference type="PANTHER" id="PTHR36206">
    <property type="entry name" value="ASPERCRYPTIN BIOSYNTHESIS CLUSTER-SPECIFIC TRANSCRIPTION REGULATOR ATNN-RELATED"/>
    <property type="match status" value="1"/>
</dbReference>
<dbReference type="Pfam" id="PF00172">
    <property type="entry name" value="Zn_clus"/>
    <property type="match status" value="1"/>
</dbReference>
<protein>
    <recommendedName>
        <fullName evidence="7">Zn(2)-C6 fungal-type domain-containing protein</fullName>
    </recommendedName>
</protein>
<keyword evidence="3" id="KW-0805">Transcription regulation</keyword>
<dbReference type="PROSITE" id="PS50048">
    <property type="entry name" value="ZN2_CY6_FUNGAL_2"/>
    <property type="match status" value="1"/>
</dbReference>
<dbReference type="CDD" id="cd00067">
    <property type="entry name" value="GAL4"/>
    <property type="match status" value="1"/>
</dbReference>
<gene>
    <name evidence="8" type="ORF">N656DRAFT_715579</name>
</gene>
<dbReference type="PANTHER" id="PTHR36206:SF12">
    <property type="entry name" value="ASPERCRYPTIN BIOSYNTHESIS CLUSTER-SPECIFIC TRANSCRIPTION REGULATOR ATNN-RELATED"/>
    <property type="match status" value="1"/>
</dbReference>
<dbReference type="Proteomes" id="UP001302812">
    <property type="component" value="Unassembled WGS sequence"/>
</dbReference>
<keyword evidence="1" id="KW-0479">Metal-binding</keyword>
<name>A0AAN6T9D5_9PEZI</name>
<dbReference type="InterPro" id="IPR001138">
    <property type="entry name" value="Zn2Cys6_DnaBD"/>
</dbReference>
<dbReference type="Gene3D" id="4.10.240.10">
    <property type="entry name" value="Zn(2)-C6 fungal-type DNA-binding domain"/>
    <property type="match status" value="1"/>
</dbReference>
<comment type="caution">
    <text evidence="8">The sequence shown here is derived from an EMBL/GenBank/DDBJ whole genome shotgun (WGS) entry which is preliminary data.</text>
</comment>
<dbReference type="EMBL" id="MU853355">
    <property type="protein sequence ID" value="KAK4109648.1"/>
    <property type="molecule type" value="Genomic_DNA"/>
</dbReference>
<dbReference type="SMART" id="SM00066">
    <property type="entry name" value="GAL4"/>
    <property type="match status" value="1"/>
</dbReference>
<dbReference type="InterPro" id="IPR052360">
    <property type="entry name" value="Transcr_Regulatory_Proteins"/>
</dbReference>
<keyword evidence="4" id="KW-0238">DNA-binding</keyword>
<reference evidence="8" key="1">
    <citation type="journal article" date="2023" name="Mol. Phylogenet. Evol.">
        <title>Genome-scale phylogeny and comparative genomics of the fungal order Sordariales.</title>
        <authorList>
            <person name="Hensen N."/>
            <person name="Bonometti L."/>
            <person name="Westerberg I."/>
            <person name="Brannstrom I.O."/>
            <person name="Guillou S."/>
            <person name="Cros-Aarteil S."/>
            <person name="Calhoun S."/>
            <person name="Haridas S."/>
            <person name="Kuo A."/>
            <person name="Mondo S."/>
            <person name="Pangilinan J."/>
            <person name="Riley R."/>
            <person name="LaButti K."/>
            <person name="Andreopoulos B."/>
            <person name="Lipzen A."/>
            <person name="Chen C."/>
            <person name="Yan M."/>
            <person name="Daum C."/>
            <person name="Ng V."/>
            <person name="Clum A."/>
            <person name="Steindorff A."/>
            <person name="Ohm R.A."/>
            <person name="Martin F."/>
            <person name="Silar P."/>
            <person name="Natvig D.O."/>
            <person name="Lalanne C."/>
            <person name="Gautier V."/>
            <person name="Ament-Velasquez S.L."/>
            <person name="Kruys A."/>
            <person name="Hutchinson M.I."/>
            <person name="Powell A.J."/>
            <person name="Barry K."/>
            <person name="Miller A.N."/>
            <person name="Grigoriev I.V."/>
            <person name="Debuchy R."/>
            <person name="Gladieux P."/>
            <person name="Hiltunen Thoren M."/>
            <person name="Johannesson H."/>
        </authorList>
    </citation>
    <scope>NUCLEOTIDE SEQUENCE</scope>
    <source>
        <strain evidence="8">CBS 508.74</strain>
    </source>
</reference>